<dbReference type="EMBL" id="KZ988185">
    <property type="protein sequence ID" value="RKP12847.1"/>
    <property type="molecule type" value="Genomic_DNA"/>
</dbReference>
<dbReference type="PANTHER" id="PTHR21320">
    <property type="entry name" value="CYTOCHROME C OXIDASE ASSEMBLY PROTEIN COX11-RELATED"/>
    <property type="match status" value="1"/>
</dbReference>
<dbReference type="SUPFAM" id="SSF110111">
    <property type="entry name" value="Ctag/Cox11"/>
    <property type="match status" value="1"/>
</dbReference>
<dbReference type="GO" id="GO:0005743">
    <property type="term" value="C:mitochondrial inner membrane"/>
    <property type="evidence" value="ECO:0007669"/>
    <property type="project" value="UniProtKB-SubCell"/>
</dbReference>
<evidence type="ECO:0000256" key="1">
    <source>
        <dbReference type="ARBA" id="ARBA00004007"/>
    </source>
</evidence>
<organism evidence="7 8">
    <name type="scientific">Piptocephalis cylindrospora</name>
    <dbReference type="NCBI Taxonomy" id="1907219"/>
    <lineage>
        <taxon>Eukaryota</taxon>
        <taxon>Fungi</taxon>
        <taxon>Fungi incertae sedis</taxon>
        <taxon>Zoopagomycota</taxon>
        <taxon>Zoopagomycotina</taxon>
        <taxon>Zoopagomycetes</taxon>
        <taxon>Zoopagales</taxon>
        <taxon>Piptocephalidaceae</taxon>
        <taxon>Piptocephalis</taxon>
    </lineage>
</organism>
<gene>
    <name evidence="7" type="ORF">BJ684DRAFT_22948</name>
</gene>
<dbReference type="InterPro" id="IPR007533">
    <property type="entry name" value="Cyt_c_oxidase_assmbl_CtaG"/>
</dbReference>
<keyword evidence="8" id="KW-1185">Reference proteome</keyword>
<dbReference type="AlphaFoldDB" id="A0A4P9Y204"/>
<dbReference type="Pfam" id="PF04442">
    <property type="entry name" value="CtaG_Cox11"/>
    <property type="match status" value="1"/>
</dbReference>
<evidence type="ECO:0000256" key="4">
    <source>
        <dbReference type="ARBA" id="ARBA00022989"/>
    </source>
</evidence>
<dbReference type="PANTHER" id="PTHR21320:SF3">
    <property type="entry name" value="CYTOCHROME C OXIDASE ASSEMBLY PROTEIN COX11, MITOCHONDRIAL-RELATED"/>
    <property type="match status" value="1"/>
</dbReference>
<dbReference type="HAMAP" id="MF_00155">
    <property type="entry name" value="CtaG"/>
    <property type="match status" value="1"/>
</dbReference>
<keyword evidence="3 6" id="KW-0812">Transmembrane</keyword>
<sequence length="188" mass="20989">MTTRRVNRLDANTNGLLYTASVFIVGVGITYAAVPLYRAFCGATGLGGNPLTDASKFTRDRLVPVTEAKRYRITFNSDVSEALRWRFKPQQRDIYVLPGETALSFFTATNTSKQDLVGISTYNVTPNKAGAYFNKVQCFCFEEQMLRAGESVDMPVFFFLDPEIADDPLMADVDTITLSYTFFNAHKA</sequence>
<protein>
    <submittedName>
        <fullName evidence="7">Cytochrome c oxidase assembly protein CtaG/Cox11</fullName>
    </submittedName>
</protein>
<dbReference type="OrthoDB" id="1704689at2759"/>
<name>A0A4P9Y204_9FUNG</name>
<comment type="function">
    <text evidence="1">Exerts its effect at some terminal stage of cytochrome c oxidase synthesis, probably by being involved in the insertion of the copper B into subunit I.</text>
</comment>
<comment type="subcellular location">
    <subcellularLocation>
        <location evidence="2">Mitochondrion inner membrane</location>
        <topology evidence="2">Single-pass membrane protein</topology>
        <orientation evidence="2">Intermembrane side</orientation>
    </subcellularLocation>
</comment>
<evidence type="ECO:0000256" key="3">
    <source>
        <dbReference type="ARBA" id="ARBA00022692"/>
    </source>
</evidence>
<dbReference type="NCBIfam" id="NF003465">
    <property type="entry name" value="PRK05089.1"/>
    <property type="match status" value="1"/>
</dbReference>
<dbReference type="Gene3D" id="2.60.370.10">
    <property type="entry name" value="Ctag/Cox11"/>
    <property type="match status" value="1"/>
</dbReference>
<keyword evidence="4 6" id="KW-1133">Transmembrane helix</keyword>
<reference evidence="8" key="1">
    <citation type="journal article" date="2018" name="Nat. Microbiol.">
        <title>Leveraging single-cell genomics to expand the fungal tree of life.</title>
        <authorList>
            <person name="Ahrendt S.R."/>
            <person name="Quandt C.A."/>
            <person name="Ciobanu D."/>
            <person name="Clum A."/>
            <person name="Salamov A."/>
            <person name="Andreopoulos B."/>
            <person name="Cheng J.F."/>
            <person name="Woyke T."/>
            <person name="Pelin A."/>
            <person name="Henrissat B."/>
            <person name="Reynolds N.K."/>
            <person name="Benny G.L."/>
            <person name="Smith M.E."/>
            <person name="James T.Y."/>
            <person name="Grigoriev I.V."/>
        </authorList>
    </citation>
    <scope>NUCLEOTIDE SEQUENCE [LARGE SCALE GENOMIC DNA]</scope>
</reference>
<dbReference type="Proteomes" id="UP000267251">
    <property type="component" value="Unassembled WGS sequence"/>
</dbReference>
<dbReference type="InterPro" id="IPR023471">
    <property type="entry name" value="CtaG/Cox11_dom_sf"/>
</dbReference>
<evidence type="ECO:0000313" key="7">
    <source>
        <dbReference type="EMBL" id="RKP12847.1"/>
    </source>
</evidence>
<evidence type="ECO:0000256" key="5">
    <source>
        <dbReference type="ARBA" id="ARBA00023136"/>
    </source>
</evidence>
<evidence type="ECO:0000313" key="8">
    <source>
        <dbReference type="Proteomes" id="UP000267251"/>
    </source>
</evidence>
<feature type="transmembrane region" description="Helical" evidence="6">
    <location>
        <begin position="15"/>
        <end position="34"/>
    </location>
</feature>
<keyword evidence="5 6" id="KW-0472">Membrane</keyword>
<evidence type="ECO:0000256" key="6">
    <source>
        <dbReference type="SAM" id="Phobius"/>
    </source>
</evidence>
<dbReference type="GO" id="GO:0005507">
    <property type="term" value="F:copper ion binding"/>
    <property type="evidence" value="ECO:0007669"/>
    <property type="project" value="InterPro"/>
</dbReference>
<proteinExistence type="inferred from homology"/>
<accession>A0A4P9Y204</accession>
<evidence type="ECO:0000256" key="2">
    <source>
        <dbReference type="ARBA" id="ARBA00004243"/>
    </source>
</evidence>
<dbReference type="FunFam" id="2.60.370.10:FF:000001">
    <property type="entry name" value="COX11 cytochrome c oxidase assembly homolog"/>
    <property type="match status" value="1"/>
</dbReference>
<dbReference type="PIRSF" id="PIRSF005413">
    <property type="entry name" value="COX11"/>
    <property type="match status" value="1"/>
</dbReference>